<keyword evidence="1" id="KW-0812">Transmembrane</keyword>
<dbReference type="PANTHER" id="PTHR15343">
    <property type="entry name" value="CD7"/>
    <property type="match status" value="1"/>
</dbReference>
<evidence type="ECO:0000313" key="4">
    <source>
        <dbReference type="EMBL" id="KAE8300007.1"/>
    </source>
</evidence>
<protein>
    <recommendedName>
        <fullName evidence="3">Ig-like domain-containing protein</fullName>
    </recommendedName>
</protein>
<feature type="domain" description="Ig-like" evidence="3">
    <location>
        <begin position="20"/>
        <end position="112"/>
    </location>
</feature>
<dbReference type="InterPro" id="IPR007110">
    <property type="entry name" value="Ig-like_dom"/>
</dbReference>
<name>A0A6G0J8T1_LARCR</name>
<dbReference type="Gene3D" id="2.60.40.10">
    <property type="entry name" value="Immunoglobulins"/>
    <property type="match status" value="2"/>
</dbReference>
<evidence type="ECO:0000259" key="3">
    <source>
        <dbReference type="PROSITE" id="PS50835"/>
    </source>
</evidence>
<dbReference type="EMBL" id="REGW02000001">
    <property type="protein sequence ID" value="KAE8300007.1"/>
    <property type="molecule type" value="Genomic_DNA"/>
</dbReference>
<keyword evidence="1" id="KW-1133">Transmembrane helix</keyword>
<keyword evidence="5" id="KW-1185">Reference proteome</keyword>
<dbReference type="InterPro" id="IPR013106">
    <property type="entry name" value="Ig_V-set"/>
</dbReference>
<sequence length="373" mass="40870">MTVLQSVACLWTLALTLTAPVCSDIQFLERNEGDSVVLPCVVDQRNPAPLGMYLKRTWLQHREVLFMYTKREFSMHVDADKNRTSISGDPSSHSLNVTISELRASDTDRYYCEFVVEQPSSEDEHVPGNNEFFLLVSSAGAAGADAPGLVESCAGGSVVLPCLPPHRDKAMVEGVSLKRQKMGQAAVEVLYHHPLTAHYRSSRSSSPPSSTQFPAERVQLSLAPGPGGITYDLTLLQLQPDDSALYSCQLLLQDRPDSTASLGRQVYFVSVQGGQCGCSSYSTLLYSLSSAVAVLVLLLGCMMVYKGKSRRSIQSHPQAPIYEDMTRVKATSQKLPLHPLEETECSEYTNCRVKKSCPENHYESPSGALCPRS</sequence>
<dbReference type="Pfam" id="PF07686">
    <property type="entry name" value="V-set"/>
    <property type="match status" value="1"/>
</dbReference>
<proteinExistence type="predicted"/>
<comment type="caution">
    <text evidence="4">The sequence shown here is derived from an EMBL/GenBank/DDBJ whole genome shotgun (WGS) entry which is preliminary data.</text>
</comment>
<feature type="chain" id="PRO_5026292631" description="Ig-like domain-containing protein" evidence="2">
    <location>
        <begin position="19"/>
        <end position="373"/>
    </location>
</feature>
<keyword evidence="1" id="KW-0472">Membrane</keyword>
<dbReference type="SMART" id="SM00406">
    <property type="entry name" value="IGv"/>
    <property type="match status" value="2"/>
</dbReference>
<dbReference type="SUPFAM" id="SSF48726">
    <property type="entry name" value="Immunoglobulin"/>
    <property type="match status" value="2"/>
</dbReference>
<dbReference type="GO" id="GO:0038023">
    <property type="term" value="F:signaling receptor activity"/>
    <property type="evidence" value="ECO:0007669"/>
    <property type="project" value="InterPro"/>
</dbReference>
<dbReference type="GO" id="GO:0002250">
    <property type="term" value="P:adaptive immune response"/>
    <property type="evidence" value="ECO:0007669"/>
    <property type="project" value="InterPro"/>
</dbReference>
<evidence type="ECO:0000313" key="5">
    <source>
        <dbReference type="Proteomes" id="UP000424527"/>
    </source>
</evidence>
<gene>
    <name evidence="4" type="ORF">D5F01_LYC00138</name>
</gene>
<dbReference type="Proteomes" id="UP000424527">
    <property type="component" value="Unassembled WGS sequence"/>
</dbReference>
<dbReference type="PROSITE" id="PS50835">
    <property type="entry name" value="IG_LIKE"/>
    <property type="match status" value="1"/>
</dbReference>
<evidence type="ECO:0000256" key="2">
    <source>
        <dbReference type="SAM" id="SignalP"/>
    </source>
</evidence>
<reference evidence="4 5" key="1">
    <citation type="submission" date="2019-07" db="EMBL/GenBank/DDBJ databases">
        <title>Chromosome genome assembly for large yellow croaker.</title>
        <authorList>
            <person name="Xiao S."/>
        </authorList>
    </citation>
    <scope>NUCLEOTIDE SEQUENCE [LARGE SCALE GENOMIC DNA]</scope>
    <source>
        <strain evidence="4">JMULYC20181020</strain>
        <tissue evidence="4">Muscle</tissue>
    </source>
</reference>
<dbReference type="InterPro" id="IPR003599">
    <property type="entry name" value="Ig_sub"/>
</dbReference>
<feature type="signal peptide" evidence="2">
    <location>
        <begin position="1"/>
        <end position="18"/>
    </location>
</feature>
<evidence type="ECO:0000256" key="1">
    <source>
        <dbReference type="SAM" id="Phobius"/>
    </source>
</evidence>
<dbReference type="PANTHER" id="PTHR15343:SF0">
    <property type="entry name" value="T-CELL ANTIGEN CD7"/>
    <property type="match status" value="1"/>
</dbReference>
<dbReference type="GO" id="GO:0016020">
    <property type="term" value="C:membrane"/>
    <property type="evidence" value="ECO:0007669"/>
    <property type="project" value="InterPro"/>
</dbReference>
<dbReference type="SMART" id="SM00409">
    <property type="entry name" value="IG"/>
    <property type="match status" value="2"/>
</dbReference>
<accession>A0A6G0J8T1</accession>
<dbReference type="InterPro" id="IPR039090">
    <property type="entry name" value="CD7"/>
</dbReference>
<dbReference type="InterPro" id="IPR013783">
    <property type="entry name" value="Ig-like_fold"/>
</dbReference>
<keyword evidence="2" id="KW-0732">Signal</keyword>
<dbReference type="InterPro" id="IPR036179">
    <property type="entry name" value="Ig-like_dom_sf"/>
</dbReference>
<feature type="transmembrane region" description="Helical" evidence="1">
    <location>
        <begin position="284"/>
        <end position="305"/>
    </location>
</feature>
<dbReference type="AlphaFoldDB" id="A0A6G0J8T1"/>
<organism evidence="4 5">
    <name type="scientific">Larimichthys crocea</name>
    <name type="common">Large yellow croaker</name>
    <name type="synonym">Pseudosciaena crocea</name>
    <dbReference type="NCBI Taxonomy" id="215358"/>
    <lineage>
        <taxon>Eukaryota</taxon>
        <taxon>Metazoa</taxon>
        <taxon>Chordata</taxon>
        <taxon>Craniata</taxon>
        <taxon>Vertebrata</taxon>
        <taxon>Euteleostomi</taxon>
        <taxon>Actinopterygii</taxon>
        <taxon>Neopterygii</taxon>
        <taxon>Teleostei</taxon>
        <taxon>Neoteleostei</taxon>
        <taxon>Acanthomorphata</taxon>
        <taxon>Eupercaria</taxon>
        <taxon>Sciaenidae</taxon>
        <taxon>Larimichthys</taxon>
    </lineage>
</organism>